<accession>A0A7I8DBM1</accession>
<sequence>MVDVDPDRKVCSMASWWNRFGAGTQTQGFELGGDFFEKTSQFFAFNVSGFSYGGVWRQAHG</sequence>
<evidence type="ECO:0000313" key="2">
    <source>
        <dbReference type="Proteomes" id="UP000593802"/>
    </source>
</evidence>
<keyword evidence="2" id="KW-1185">Reference proteome</keyword>
<dbReference type="EMBL" id="AP023366">
    <property type="protein sequence ID" value="BCJ87474.1"/>
    <property type="molecule type" value="Genomic_DNA"/>
</dbReference>
<dbReference type="KEGG" id="eff:skT53_24590"/>
<dbReference type="Proteomes" id="UP000593802">
    <property type="component" value="Chromosome"/>
</dbReference>
<gene>
    <name evidence="1" type="ORF">skT53_24590</name>
</gene>
<evidence type="ECO:0000313" key="1">
    <source>
        <dbReference type="EMBL" id="BCJ87474.1"/>
    </source>
</evidence>
<protein>
    <submittedName>
        <fullName evidence="1">Uncharacterized protein</fullName>
    </submittedName>
</protein>
<dbReference type="AlphaFoldDB" id="A0A7I8DBM1"/>
<organism evidence="1 2">
    <name type="scientific">Effusibacillus dendaii</name>
    <dbReference type="NCBI Taxonomy" id="2743772"/>
    <lineage>
        <taxon>Bacteria</taxon>
        <taxon>Bacillati</taxon>
        <taxon>Bacillota</taxon>
        <taxon>Bacilli</taxon>
        <taxon>Bacillales</taxon>
        <taxon>Alicyclobacillaceae</taxon>
        <taxon>Effusibacillus</taxon>
    </lineage>
</organism>
<name>A0A7I8DBM1_9BACL</name>
<reference evidence="1 2" key="1">
    <citation type="submission" date="2020-08" db="EMBL/GenBank/DDBJ databases">
        <title>Complete Genome Sequence of Effusibacillus dendaii Strain skT53, Isolated from Farmland soil.</title>
        <authorList>
            <person name="Konishi T."/>
            <person name="Kawasaki H."/>
        </authorList>
    </citation>
    <scope>NUCLEOTIDE SEQUENCE [LARGE SCALE GENOMIC DNA]</scope>
    <source>
        <strain evidence="2">skT53</strain>
    </source>
</reference>
<proteinExistence type="predicted"/>